<dbReference type="PROSITE" id="PS50125">
    <property type="entry name" value="GUANYLATE_CYCLASE_2"/>
    <property type="match status" value="1"/>
</dbReference>
<organism evidence="4 5">
    <name type="scientific">Mycobacterium fragae</name>
    <dbReference type="NCBI Taxonomy" id="1260918"/>
    <lineage>
        <taxon>Bacteria</taxon>
        <taxon>Bacillati</taxon>
        <taxon>Actinomycetota</taxon>
        <taxon>Actinomycetes</taxon>
        <taxon>Mycobacteriales</taxon>
        <taxon>Mycobacteriaceae</taxon>
        <taxon>Mycobacterium</taxon>
    </lineage>
</organism>
<dbReference type="GO" id="GO:0035556">
    <property type="term" value="P:intracellular signal transduction"/>
    <property type="evidence" value="ECO:0007669"/>
    <property type="project" value="InterPro"/>
</dbReference>
<evidence type="ECO:0000256" key="2">
    <source>
        <dbReference type="ARBA" id="ARBA00022840"/>
    </source>
</evidence>
<comment type="caution">
    <text evidence="4">The sequence shown here is derived from an EMBL/GenBank/DDBJ whole genome shotgun (WGS) entry which is preliminary data.</text>
</comment>
<dbReference type="RefSeq" id="WP_085199892.1">
    <property type="nucleotide sequence ID" value="NZ_JACKVI010000012.1"/>
</dbReference>
<protein>
    <submittedName>
        <fullName evidence="4">Cyclase</fullName>
    </submittedName>
</protein>
<keyword evidence="5" id="KW-1185">Reference proteome</keyword>
<dbReference type="InterPro" id="IPR041664">
    <property type="entry name" value="AAA_16"/>
</dbReference>
<dbReference type="SUPFAM" id="SSF55073">
    <property type="entry name" value="Nucleotide cyclase"/>
    <property type="match status" value="1"/>
</dbReference>
<dbReference type="Pfam" id="PF13191">
    <property type="entry name" value="AAA_16"/>
    <property type="match status" value="1"/>
</dbReference>
<reference evidence="4 5" key="1">
    <citation type="submission" date="2016-01" db="EMBL/GenBank/DDBJ databases">
        <title>The new phylogeny of the genus Mycobacterium.</title>
        <authorList>
            <person name="Tarcisio F."/>
            <person name="Conor M."/>
            <person name="Antonella G."/>
            <person name="Elisabetta G."/>
            <person name="Giulia F.S."/>
            <person name="Sara T."/>
            <person name="Anna F."/>
            <person name="Clotilde B."/>
            <person name="Roberto B."/>
            <person name="Veronica D.S."/>
            <person name="Fabio R."/>
            <person name="Monica P."/>
            <person name="Olivier J."/>
            <person name="Enrico T."/>
            <person name="Nicola S."/>
        </authorList>
    </citation>
    <scope>NUCLEOTIDE SEQUENCE [LARGE SCALE GENOMIC DNA]</scope>
    <source>
        <strain evidence="4 5">DSM 45731</strain>
    </source>
</reference>
<dbReference type="SMART" id="SM00044">
    <property type="entry name" value="CYCc"/>
    <property type="match status" value="1"/>
</dbReference>
<dbReference type="SUPFAM" id="SSF52540">
    <property type="entry name" value="P-loop containing nucleoside triphosphate hydrolases"/>
    <property type="match status" value="1"/>
</dbReference>
<dbReference type="Gene3D" id="3.30.70.1230">
    <property type="entry name" value="Nucleotide cyclase"/>
    <property type="match status" value="1"/>
</dbReference>
<feature type="domain" description="Guanylate cyclase" evidence="3">
    <location>
        <begin position="46"/>
        <end position="177"/>
    </location>
</feature>
<dbReference type="CDD" id="cd07302">
    <property type="entry name" value="CHD"/>
    <property type="match status" value="1"/>
</dbReference>
<dbReference type="InterPro" id="IPR001054">
    <property type="entry name" value="A/G_cyclase"/>
</dbReference>
<keyword evidence="2" id="KW-0067">ATP-binding</keyword>
<sequence>MSDGTVTAGLACAACGTALRANAKFCDECGSPLAAPGTAAEYKHVTVLFADVVHSMDIASRLGAERLREIMTELVERASTVVQRYGGTVDKFTGDGIMTVFGAPVALEDHAIRACLAALDIQKETERLAAEVERTDGVALQLRIGLNSGQVIAGEIGSGSWGYTAIGEQVGMAQRMESVAPPGGVMLSESTARLVEANAVLGKPEMVPIKGVAQPVPARCLLGVETHRRIDRAFSTFVGRHWEISALTGILDQSIAGKGCVVSVVGPPGIGKSRIVLETTALANRRGVEVFNCYCESHTSEIPFHAVAGLLRAAFGVSDLDAAAARAQVRTRVSDADSEDVVLLEDLLGIGDPNVALPQIDPDARRRRLTSLVNAASLARTTPAVYVIEDAHWIDEVSESMLADFLSVAPRTPSLVLITYRPEYAGALAHTPRSQTIALEPLDDSDISGLTAELVGSDTSVAGIVDVIANRAAGNPFFAEEIVRDLTERGVLVGERGAYTCSEELADVSVPGTLQAAIAARIDRLDPAAKRTLNAAAVVGSRFSFTQLETLGIDPALDELVRAELVDQIVFTQRAEYVFRHPLIRSVAYDSQLKSDRAQSHRRLAAAIEQHDQNAALIAEHLAAARDMRAAYEWHMRAGVWSTNRDIAAARVSWERAVQIADALPTDDPDHTAMRIAPRTMLCSHVFRGMDAGSSQRFAELRELCTAADDKASLAIGMAGLAMEYYVRGRVREASQQVSEYMVLVESIGDPTLTLGLGAVAIVLKILAGDLADGLRWSQTVVSLADGDPTKGGNLIFESPLAVALVMRGIAHSCMGHPGWREDLASAVELARGTDPVTHGAILAWMYGFSLANGVLLVDDSALREIDEALRIAEASADDTAVGLTKYVLGLALVNRDASAERERGREMLAQVRDMCLHGRFFLSELPAVDFWAAYERACQGHHDDALPIMRQAVAHMFGTEQLLYYVPGASIFAETLLDRGAEDDVEEVETTISRLAAAPADDDSAAREIWLLRLHALLARARGDEVAFRDFADRYRAMATSLGFEGHMAWAGAMA</sequence>
<dbReference type="AlphaFoldDB" id="A0A1X1UJW7"/>
<dbReference type="PANTHER" id="PTHR16305">
    <property type="entry name" value="TESTICULAR SOLUBLE ADENYLYL CYCLASE"/>
    <property type="match status" value="1"/>
</dbReference>
<dbReference type="EMBL" id="LQOW01000031">
    <property type="protein sequence ID" value="ORV57082.1"/>
    <property type="molecule type" value="Genomic_DNA"/>
</dbReference>
<proteinExistence type="predicted"/>
<dbReference type="GO" id="GO:0005524">
    <property type="term" value="F:ATP binding"/>
    <property type="evidence" value="ECO:0007669"/>
    <property type="project" value="UniProtKB-KW"/>
</dbReference>
<dbReference type="PANTHER" id="PTHR16305:SF28">
    <property type="entry name" value="GUANYLATE CYCLASE DOMAIN-CONTAINING PROTEIN"/>
    <property type="match status" value="1"/>
</dbReference>
<dbReference type="Proteomes" id="UP000194000">
    <property type="component" value="Unassembled WGS sequence"/>
</dbReference>
<dbReference type="Gene3D" id="3.40.50.300">
    <property type="entry name" value="P-loop containing nucleotide triphosphate hydrolases"/>
    <property type="match status" value="1"/>
</dbReference>
<evidence type="ECO:0000313" key="4">
    <source>
        <dbReference type="EMBL" id="ORV57082.1"/>
    </source>
</evidence>
<dbReference type="OrthoDB" id="5476461at2"/>
<gene>
    <name evidence="4" type="ORF">AWC06_02575</name>
</gene>
<evidence type="ECO:0000256" key="1">
    <source>
        <dbReference type="ARBA" id="ARBA00022741"/>
    </source>
</evidence>
<accession>A0A1X1UJW7</accession>
<dbReference type="GO" id="GO:0009190">
    <property type="term" value="P:cyclic nucleotide biosynthetic process"/>
    <property type="evidence" value="ECO:0007669"/>
    <property type="project" value="InterPro"/>
</dbReference>
<evidence type="ECO:0000313" key="5">
    <source>
        <dbReference type="Proteomes" id="UP000194000"/>
    </source>
</evidence>
<keyword evidence="1" id="KW-0547">Nucleotide-binding</keyword>
<dbReference type="InterPro" id="IPR027417">
    <property type="entry name" value="P-loop_NTPase"/>
</dbReference>
<dbReference type="STRING" id="1260918.AWC06_02575"/>
<dbReference type="Pfam" id="PF00211">
    <property type="entry name" value="Guanylate_cyc"/>
    <property type="match status" value="1"/>
</dbReference>
<dbReference type="InterPro" id="IPR029787">
    <property type="entry name" value="Nucleotide_cyclase"/>
</dbReference>
<dbReference type="GO" id="GO:0004016">
    <property type="term" value="F:adenylate cyclase activity"/>
    <property type="evidence" value="ECO:0007669"/>
    <property type="project" value="TreeGrafter"/>
</dbReference>
<evidence type="ECO:0000259" key="3">
    <source>
        <dbReference type="PROSITE" id="PS50125"/>
    </source>
</evidence>
<name>A0A1X1UJW7_9MYCO</name>
<dbReference type="GO" id="GO:0005737">
    <property type="term" value="C:cytoplasm"/>
    <property type="evidence" value="ECO:0007669"/>
    <property type="project" value="TreeGrafter"/>
</dbReference>